<reference evidence="10" key="1">
    <citation type="submission" date="2016-05" db="EMBL/GenBank/DDBJ databases">
        <title>Comparative genomics of biotechnologically important yeasts.</title>
        <authorList>
            <consortium name="DOE Joint Genome Institute"/>
            <person name="Riley R."/>
            <person name="Haridas S."/>
            <person name="Wolfe K.H."/>
            <person name="Lopes M.R."/>
            <person name="Hittinger C.T."/>
            <person name="Goker M."/>
            <person name="Salamov A."/>
            <person name="Wisecaver J."/>
            <person name="Long T.M."/>
            <person name="Aerts A.L."/>
            <person name="Barry K."/>
            <person name="Choi C."/>
            <person name="Clum A."/>
            <person name="Coughlan A.Y."/>
            <person name="Deshpande S."/>
            <person name="Douglass A.P."/>
            <person name="Hanson S.J."/>
            <person name="Klenk H.-P."/>
            <person name="Labutti K."/>
            <person name="Lapidus A."/>
            <person name="Lindquist E."/>
            <person name="Lipzen A."/>
            <person name="Meier-Kolthoff J.P."/>
            <person name="Ohm R.A."/>
            <person name="Otillar R.P."/>
            <person name="Pangilinan J."/>
            <person name="Peng Y."/>
            <person name="Rokas A."/>
            <person name="Rosa C.A."/>
            <person name="Scheuner C."/>
            <person name="Sibirny A.A."/>
            <person name="Slot J.C."/>
            <person name="Stielow J.B."/>
            <person name="Sun H."/>
            <person name="Kurtzman C.P."/>
            <person name="Blackwell M."/>
            <person name="Grigoriev I.V."/>
            <person name="Jeffries T.W."/>
        </authorList>
    </citation>
    <scope>NUCLEOTIDE SEQUENCE [LARGE SCALE GENOMIC DNA]</scope>
    <source>
        <strain evidence="10">NRRL Y-1933</strain>
    </source>
</reference>
<dbReference type="FunFam" id="1.20.1740.10:FF:000046">
    <property type="entry name" value="Amino-acid permease, putative"/>
    <property type="match status" value="1"/>
</dbReference>
<dbReference type="EMBL" id="KV454538">
    <property type="protein sequence ID" value="ODV70190.1"/>
    <property type="molecule type" value="Genomic_DNA"/>
</dbReference>
<comment type="subcellular location">
    <subcellularLocation>
        <location evidence="1">Membrane</location>
        <topology evidence="1">Multi-pass membrane protein</topology>
    </subcellularLocation>
</comment>
<dbReference type="GO" id="GO:0015101">
    <property type="term" value="F:organic cation transmembrane transporter activity"/>
    <property type="evidence" value="ECO:0007669"/>
    <property type="project" value="UniProtKB-ARBA"/>
</dbReference>
<feature type="transmembrane region" description="Helical" evidence="7">
    <location>
        <begin position="217"/>
        <end position="242"/>
    </location>
</feature>
<feature type="transmembrane region" description="Helical" evidence="7">
    <location>
        <begin position="420"/>
        <end position="440"/>
    </location>
</feature>
<feature type="compositionally biased region" description="Acidic residues" evidence="6">
    <location>
        <begin position="709"/>
        <end position="719"/>
    </location>
</feature>
<feature type="transmembrane region" description="Helical" evidence="7">
    <location>
        <begin position="520"/>
        <end position="538"/>
    </location>
</feature>
<dbReference type="PANTHER" id="PTHR45649">
    <property type="entry name" value="AMINO-ACID PERMEASE BAT1"/>
    <property type="match status" value="1"/>
</dbReference>
<dbReference type="GO" id="GO:0016020">
    <property type="term" value="C:membrane"/>
    <property type="evidence" value="ECO:0007669"/>
    <property type="project" value="UniProtKB-SubCell"/>
</dbReference>
<keyword evidence="5 7" id="KW-0472">Membrane</keyword>
<keyword evidence="4 7" id="KW-1133">Transmembrane helix</keyword>
<feature type="transmembrane region" description="Helical" evidence="7">
    <location>
        <begin position="488"/>
        <end position="508"/>
    </location>
</feature>
<dbReference type="InterPro" id="IPR012349">
    <property type="entry name" value="Split_barrel_FMN-bd"/>
</dbReference>
<keyword evidence="3 7" id="KW-0812">Transmembrane</keyword>
<evidence type="ECO:0000313" key="10">
    <source>
        <dbReference type="Proteomes" id="UP000095085"/>
    </source>
</evidence>
<dbReference type="Pfam" id="PF13520">
    <property type="entry name" value="AA_permease_2"/>
    <property type="match status" value="1"/>
</dbReference>
<keyword evidence="10" id="KW-1185">Reference proteome</keyword>
<evidence type="ECO:0000256" key="3">
    <source>
        <dbReference type="ARBA" id="ARBA00022692"/>
    </source>
</evidence>
<dbReference type="Gene3D" id="2.30.110.10">
    <property type="entry name" value="Electron Transport, Fmn-binding Protein, Chain A"/>
    <property type="match status" value="1"/>
</dbReference>
<feature type="transmembrane region" description="Helical" evidence="7">
    <location>
        <begin position="315"/>
        <end position="338"/>
    </location>
</feature>
<evidence type="ECO:0000256" key="4">
    <source>
        <dbReference type="ARBA" id="ARBA00022989"/>
    </source>
</evidence>
<evidence type="ECO:0000256" key="1">
    <source>
        <dbReference type="ARBA" id="ARBA00004141"/>
    </source>
</evidence>
<dbReference type="RefSeq" id="XP_020079257.1">
    <property type="nucleotide sequence ID" value="XM_020223400.1"/>
</dbReference>
<dbReference type="Pfam" id="PF12766">
    <property type="entry name" value="Pyridox_oxase_2"/>
    <property type="match status" value="1"/>
</dbReference>
<dbReference type="InterPro" id="IPR024624">
    <property type="entry name" value="Pyridox_Oxase_Alr4036_FMN-bd"/>
</dbReference>
<dbReference type="SUPFAM" id="SSF50475">
    <property type="entry name" value="FMN-binding split barrel"/>
    <property type="match status" value="1"/>
</dbReference>
<keyword evidence="2" id="KW-0813">Transport</keyword>
<feature type="transmembrane region" description="Helical" evidence="7">
    <location>
        <begin position="275"/>
        <end position="295"/>
    </location>
</feature>
<sequence>MSIRSPILSATQSKAGSGIHPIKSRVHVDDLNIQSIMSNQDITINVDHVINDDEAMILALGYKQEFKREFSLWSIFAVSFSVLGLLPSIASTFDYQQLVIGISPIPWLIAIIFITSVALSMAEIASAFPTSAGTPYAVSQLSPPKYSALLTWLTCFSNWLCQITAAPSVNYSGASMILALASYNSKTGYSPTAGQTYGLATAIQITHGIISSLPTKWLAYFNGAGTGVNMVFLVIVFVMILAGNERTQISEHLVKDLSKFNDNSTAWSLYNQTEFPTGIAMLTSFLGVIWAMSGYDSPFHLSEECSNASVAAPRAIVMTSTFGGLIGWLFMLAIAYTTVDLDEISADPQGLGQPFVSFLAQILKSKLLNAAIALTIISSYFMGESCMLAASRVTYAYSRDNLFPLSKYWKKVNPLTQTPVNAVWINLLLGQLFLLLLFAGDTAIGAIFSVGGISGFVSFTMPTLLKITYARSFFKPGPWNLGRWSQPIGYVSVAFVTVMIPILCFPTVRGKDLTPDQMNWTVLVYFGPMLMALIWFLVDAHKWYEGPKSNLDPGDLQVGSVEEDEKYDVILGVASNENTEKSENFNSAIDGELAANNGSPPFISFQFATVDKEGYPHNRTLVYRGFLFDDKSTNVITFTTDKRMDKYNELKANDKFEAVFYFGKLKKQFRLRGRARIIDDNYKPEIDLSSIQPKTILQNNINSGSSSSSDEDEEEEEEELSIKVSPSTSRSSSEIYKGVEIQKQPINYPLILPRLALQIQQDNHNLQISYTNLQDLSNLDYQPPTNQEWEQEIKRQWFNLSKNLKSTFRKPMPKTKMTLENQKLIDKISRGVDGKKEESGLSNFSCVGLFIDYVDFVEIEKDRRYIYKKDDHHYWSEEEVCP</sequence>
<dbReference type="GO" id="GO:0010181">
    <property type="term" value="F:FMN binding"/>
    <property type="evidence" value="ECO:0007669"/>
    <property type="project" value="InterPro"/>
</dbReference>
<proteinExistence type="predicted"/>
<name>A0A1E4RSD3_9ASCO</name>
<dbReference type="GeneID" id="30997949"/>
<dbReference type="PANTHER" id="PTHR45649:SF29">
    <property type="entry name" value="AMINO ACID TRANSPORTER (EUROFUNG)"/>
    <property type="match status" value="1"/>
</dbReference>
<evidence type="ECO:0000256" key="6">
    <source>
        <dbReference type="SAM" id="MobiDB-lite"/>
    </source>
</evidence>
<evidence type="ECO:0000259" key="8">
    <source>
        <dbReference type="Pfam" id="PF12766"/>
    </source>
</evidence>
<dbReference type="AlphaFoldDB" id="A0A1E4RSD3"/>
<evidence type="ECO:0000313" key="9">
    <source>
        <dbReference type="EMBL" id="ODV70190.1"/>
    </source>
</evidence>
<feature type="region of interest" description="Disordered" evidence="6">
    <location>
        <begin position="698"/>
        <end position="727"/>
    </location>
</feature>
<feature type="domain" description="Pyridoxamine 5'-phosphate oxidase Alr4036 family FMN-binding" evidence="8">
    <location>
        <begin position="584"/>
        <end position="678"/>
    </location>
</feature>
<evidence type="ECO:0000256" key="2">
    <source>
        <dbReference type="ARBA" id="ARBA00022448"/>
    </source>
</evidence>
<protein>
    <recommendedName>
        <fullName evidence="8">Pyridoxamine 5'-phosphate oxidase Alr4036 family FMN-binding domain-containing protein</fullName>
    </recommendedName>
</protein>
<evidence type="ECO:0000256" key="5">
    <source>
        <dbReference type="ARBA" id="ARBA00023136"/>
    </source>
</evidence>
<gene>
    <name evidence="9" type="ORF">HYPBUDRAFT_4086</name>
</gene>
<accession>A0A1E4RSD3</accession>
<dbReference type="InterPro" id="IPR002293">
    <property type="entry name" value="AA/rel_permease1"/>
</dbReference>
<feature type="transmembrane region" description="Helical" evidence="7">
    <location>
        <begin position="358"/>
        <end position="382"/>
    </location>
</feature>
<dbReference type="Proteomes" id="UP000095085">
    <property type="component" value="Unassembled WGS sequence"/>
</dbReference>
<organism evidence="9 10">
    <name type="scientific">Hyphopichia burtonii NRRL Y-1933</name>
    <dbReference type="NCBI Taxonomy" id="984485"/>
    <lineage>
        <taxon>Eukaryota</taxon>
        <taxon>Fungi</taxon>
        <taxon>Dikarya</taxon>
        <taxon>Ascomycota</taxon>
        <taxon>Saccharomycotina</taxon>
        <taxon>Pichiomycetes</taxon>
        <taxon>Debaryomycetaceae</taxon>
        <taxon>Hyphopichia</taxon>
    </lineage>
</organism>
<dbReference type="Gene3D" id="1.20.1740.10">
    <property type="entry name" value="Amino acid/polyamine transporter I"/>
    <property type="match status" value="1"/>
</dbReference>
<dbReference type="STRING" id="984485.A0A1E4RSD3"/>
<evidence type="ECO:0000256" key="7">
    <source>
        <dbReference type="SAM" id="Phobius"/>
    </source>
</evidence>
<feature type="transmembrane region" description="Helical" evidence="7">
    <location>
        <begin position="446"/>
        <end position="467"/>
    </location>
</feature>
<feature type="transmembrane region" description="Helical" evidence="7">
    <location>
        <begin position="95"/>
        <end position="119"/>
    </location>
</feature>
<dbReference type="OrthoDB" id="4476201at2759"/>
<feature type="transmembrane region" description="Helical" evidence="7">
    <location>
        <begin position="70"/>
        <end position="89"/>
    </location>
</feature>